<dbReference type="CDD" id="cd05247">
    <property type="entry name" value="UDP_G4E_1_SDR_e"/>
    <property type="match status" value="1"/>
</dbReference>
<comment type="cofactor">
    <cofactor evidence="2 10">
        <name>NAD(+)</name>
        <dbReference type="ChEBI" id="CHEBI:57540"/>
    </cofactor>
</comment>
<dbReference type="GO" id="GO:0033499">
    <property type="term" value="P:galactose catabolic process via UDP-galactose, Leloir pathway"/>
    <property type="evidence" value="ECO:0007669"/>
    <property type="project" value="TreeGrafter"/>
</dbReference>
<accession>A0A806KI16</accession>
<comment type="similarity">
    <text evidence="4 10">Belongs to the NAD(P)-dependent epimerase/dehydratase family.</text>
</comment>
<sequence length="331" mass="36518">MKIAVIGGAGYIGSHVARELLDFGHEVFVYDNLSSGLKQNLFEDANFTHSDILDVPELERFFEEAKPEGIVHLAALKAAGESMLSPEKYSVNNITGSLNILNAASKHSVKYIVFSSSAAVYGSPKYLPMDEKHPTEPENYYGYTKLAIEQFLQWYGKLKGIKYAALRYFNAAGYDIKGRISGLEQNPANLIPIVMEAAAGKRACVGVFGNDYETKDGTGVRDYIHVNDLARAHRMAFAQLQETGKSFVVNLGVNSGNSVLEVIKGAERISGKKINYRIEGRRPGDPAVVLADSAYAKEFLGWQAECSDLDTILRTTWRVYWGSDKKNGFPP</sequence>
<organism evidence="12">
    <name type="scientific">uncultured bacterium contig00103</name>
    <dbReference type="NCBI Taxonomy" id="1181570"/>
    <lineage>
        <taxon>Bacteria</taxon>
        <taxon>environmental samples</taxon>
    </lineage>
</organism>
<dbReference type="AlphaFoldDB" id="A0A806KI16"/>
<dbReference type="EC" id="5.1.3.2" evidence="5 10"/>
<proteinExistence type="inferred from homology"/>
<comment type="catalytic activity">
    <reaction evidence="1 10">
        <text>UDP-alpha-D-glucose = UDP-alpha-D-galactose</text>
        <dbReference type="Rhea" id="RHEA:22168"/>
        <dbReference type="ChEBI" id="CHEBI:58885"/>
        <dbReference type="ChEBI" id="CHEBI:66914"/>
        <dbReference type="EC" id="5.1.3.2"/>
    </reaction>
</comment>
<dbReference type="UniPathway" id="UPA00214"/>
<evidence type="ECO:0000256" key="5">
    <source>
        <dbReference type="ARBA" id="ARBA00013189"/>
    </source>
</evidence>
<dbReference type="GO" id="GO:0003978">
    <property type="term" value="F:UDP-glucose 4-epimerase activity"/>
    <property type="evidence" value="ECO:0007669"/>
    <property type="project" value="UniProtKB-UniRule"/>
</dbReference>
<comment type="subunit">
    <text evidence="10">Homodimer.</text>
</comment>
<dbReference type="InterPro" id="IPR001509">
    <property type="entry name" value="Epimerase_deHydtase"/>
</dbReference>
<dbReference type="NCBIfam" id="TIGR01179">
    <property type="entry name" value="galE"/>
    <property type="match status" value="1"/>
</dbReference>
<evidence type="ECO:0000256" key="10">
    <source>
        <dbReference type="RuleBase" id="RU366046"/>
    </source>
</evidence>
<keyword evidence="8 10" id="KW-0413">Isomerase</keyword>
<evidence type="ECO:0000313" key="12">
    <source>
        <dbReference type="EMBL" id="AGS52460.1"/>
    </source>
</evidence>
<name>A0A806KI16_9BACT</name>
<dbReference type="SUPFAM" id="SSF51735">
    <property type="entry name" value="NAD(P)-binding Rossmann-fold domains"/>
    <property type="match status" value="1"/>
</dbReference>
<keyword evidence="9 10" id="KW-0119">Carbohydrate metabolism</keyword>
<dbReference type="Pfam" id="PF01370">
    <property type="entry name" value="Epimerase"/>
    <property type="match status" value="1"/>
</dbReference>
<evidence type="ECO:0000259" key="11">
    <source>
        <dbReference type="Pfam" id="PF01370"/>
    </source>
</evidence>
<reference evidence="12" key="1">
    <citation type="submission" date="2012-03" db="EMBL/GenBank/DDBJ databases">
        <title>Functional metagenomics reveals considerable lignocellulase gene clusters in the gut microbiome of a wood-feeding higher termite.</title>
        <authorList>
            <person name="Liu N."/>
        </authorList>
    </citation>
    <scope>NUCLEOTIDE SEQUENCE</scope>
</reference>
<dbReference type="PANTHER" id="PTHR43725:SF53">
    <property type="entry name" value="UDP-ARABINOSE 4-EPIMERASE 1"/>
    <property type="match status" value="1"/>
</dbReference>
<protein>
    <recommendedName>
        <fullName evidence="6 10">UDP-glucose 4-epimerase</fullName>
        <ecNumber evidence="5 10">5.1.3.2</ecNumber>
    </recommendedName>
</protein>
<keyword evidence="7 10" id="KW-0520">NAD</keyword>
<evidence type="ECO:0000256" key="1">
    <source>
        <dbReference type="ARBA" id="ARBA00000083"/>
    </source>
</evidence>
<evidence type="ECO:0000256" key="2">
    <source>
        <dbReference type="ARBA" id="ARBA00001911"/>
    </source>
</evidence>
<evidence type="ECO:0000256" key="7">
    <source>
        <dbReference type="ARBA" id="ARBA00023027"/>
    </source>
</evidence>
<feature type="domain" description="NAD-dependent epimerase/dehydratase" evidence="11">
    <location>
        <begin position="3"/>
        <end position="252"/>
    </location>
</feature>
<evidence type="ECO:0000256" key="9">
    <source>
        <dbReference type="ARBA" id="ARBA00023277"/>
    </source>
</evidence>
<evidence type="ECO:0000256" key="3">
    <source>
        <dbReference type="ARBA" id="ARBA00004947"/>
    </source>
</evidence>
<evidence type="ECO:0000256" key="8">
    <source>
        <dbReference type="ARBA" id="ARBA00023235"/>
    </source>
</evidence>
<dbReference type="EMBL" id="JQ844195">
    <property type="protein sequence ID" value="AGS52460.1"/>
    <property type="molecule type" value="Genomic_DNA"/>
</dbReference>
<dbReference type="InterPro" id="IPR005886">
    <property type="entry name" value="UDP_G4E"/>
</dbReference>
<dbReference type="InterPro" id="IPR036291">
    <property type="entry name" value="NAD(P)-bd_dom_sf"/>
</dbReference>
<dbReference type="Gene3D" id="3.40.50.720">
    <property type="entry name" value="NAD(P)-binding Rossmann-like Domain"/>
    <property type="match status" value="1"/>
</dbReference>
<dbReference type="Gene3D" id="3.90.25.10">
    <property type="entry name" value="UDP-galactose 4-epimerase, domain 1"/>
    <property type="match status" value="1"/>
</dbReference>
<evidence type="ECO:0000256" key="6">
    <source>
        <dbReference type="ARBA" id="ARBA00018569"/>
    </source>
</evidence>
<evidence type="ECO:0000256" key="4">
    <source>
        <dbReference type="ARBA" id="ARBA00007637"/>
    </source>
</evidence>
<dbReference type="PANTHER" id="PTHR43725">
    <property type="entry name" value="UDP-GLUCOSE 4-EPIMERASE"/>
    <property type="match status" value="1"/>
</dbReference>
<comment type="pathway">
    <text evidence="3 10">Carbohydrate metabolism; galactose metabolism.</text>
</comment>